<name>A0A1X7NLX0_9LACT</name>
<accession>A0A1X7NLX0</accession>
<sequence>MELTLSERQGIIIWVYSLRHMKTLKRFGLIHYVSKRMKYIVIYVNRTELEATIRKLKELHFVRQVEPSYRPLINMDFKEVLKKATPRKEVEEVEEFNQLNIESESQLVKNEHIIKEHEVRNG</sequence>
<dbReference type="GO" id="GO:0005737">
    <property type="term" value="C:cytoplasm"/>
    <property type="evidence" value="ECO:0007669"/>
    <property type="project" value="UniProtKB-SubCell"/>
</dbReference>
<dbReference type="Proteomes" id="UP000193435">
    <property type="component" value="Unassembled WGS sequence"/>
</dbReference>
<dbReference type="Pfam" id="PF09902">
    <property type="entry name" value="DUF2129"/>
    <property type="match status" value="1"/>
</dbReference>
<protein>
    <recommendedName>
        <fullName evidence="2">UPF0298 protein SAMN04488700_2150</fullName>
    </recommendedName>
</protein>
<organism evidence="3 4">
    <name type="scientific">Carnobacterium iners</name>
    <dbReference type="NCBI Taxonomy" id="1073423"/>
    <lineage>
        <taxon>Bacteria</taxon>
        <taxon>Bacillati</taxon>
        <taxon>Bacillota</taxon>
        <taxon>Bacilli</taxon>
        <taxon>Lactobacillales</taxon>
        <taxon>Carnobacteriaceae</taxon>
        <taxon>Carnobacterium</taxon>
    </lineage>
</organism>
<comment type="subcellular location">
    <subcellularLocation>
        <location evidence="2">Cytoplasm</location>
    </subcellularLocation>
</comment>
<reference evidence="3 4" key="1">
    <citation type="submission" date="2017-04" db="EMBL/GenBank/DDBJ databases">
        <authorList>
            <person name="Afonso C.L."/>
            <person name="Miller P.J."/>
            <person name="Scott M.A."/>
            <person name="Spackman E."/>
            <person name="Goraichik I."/>
            <person name="Dimitrov K.M."/>
            <person name="Suarez D.L."/>
            <person name="Swayne D.E."/>
        </authorList>
    </citation>
    <scope>NUCLEOTIDE SEQUENCE [LARGE SCALE GENOMIC DNA]</scope>
    <source>
        <strain evidence="3 4">LMG26642</strain>
    </source>
</reference>
<dbReference type="EMBL" id="FXBJ01000002">
    <property type="protein sequence ID" value="SMH38514.1"/>
    <property type="molecule type" value="Genomic_DNA"/>
</dbReference>
<gene>
    <name evidence="3" type="ORF">SAMN04488700_2150</name>
</gene>
<proteinExistence type="inferred from homology"/>
<dbReference type="STRING" id="1073423.SAMN04488700_2150"/>
<keyword evidence="1 2" id="KW-0963">Cytoplasm</keyword>
<keyword evidence="4" id="KW-1185">Reference proteome</keyword>
<dbReference type="AlphaFoldDB" id="A0A1X7NLX0"/>
<evidence type="ECO:0000313" key="4">
    <source>
        <dbReference type="Proteomes" id="UP000193435"/>
    </source>
</evidence>
<evidence type="ECO:0000313" key="3">
    <source>
        <dbReference type="EMBL" id="SMH38514.1"/>
    </source>
</evidence>
<dbReference type="OrthoDB" id="2990788at2"/>
<dbReference type="HAMAP" id="MF_01126">
    <property type="entry name" value="UPF0298"/>
    <property type="match status" value="1"/>
</dbReference>
<evidence type="ECO:0000256" key="2">
    <source>
        <dbReference type="HAMAP-Rule" id="MF_01126"/>
    </source>
</evidence>
<dbReference type="InterPro" id="IPR016979">
    <property type="entry name" value="DUF2129"/>
</dbReference>
<comment type="similarity">
    <text evidence="2">Belongs to the UPF0298 family.</text>
</comment>
<evidence type="ECO:0000256" key="1">
    <source>
        <dbReference type="ARBA" id="ARBA00022490"/>
    </source>
</evidence>
<dbReference type="RefSeq" id="WP_085560187.1">
    <property type="nucleotide sequence ID" value="NZ_FOAH01000009.1"/>
</dbReference>